<evidence type="ECO:0000313" key="2">
    <source>
        <dbReference type="EMBL" id="KZV37106.1"/>
    </source>
</evidence>
<dbReference type="OrthoDB" id="672903at2759"/>
<evidence type="ECO:0000256" key="1">
    <source>
        <dbReference type="SAM" id="MobiDB-lite"/>
    </source>
</evidence>
<gene>
    <name evidence="2" type="ORF">F511_12741</name>
</gene>
<keyword evidence="3" id="KW-1185">Reference proteome</keyword>
<feature type="region of interest" description="Disordered" evidence="1">
    <location>
        <begin position="148"/>
        <end position="183"/>
    </location>
</feature>
<dbReference type="PANTHER" id="PTHR35459:SF2">
    <property type="entry name" value="T1N6.14 PROTEIN"/>
    <property type="match status" value="1"/>
</dbReference>
<dbReference type="Proteomes" id="UP000250235">
    <property type="component" value="Unassembled WGS sequence"/>
</dbReference>
<accession>A0A2Z7BS63</accession>
<dbReference type="AlphaFoldDB" id="A0A2Z7BS63"/>
<proteinExistence type="predicted"/>
<organism evidence="2 3">
    <name type="scientific">Dorcoceras hygrometricum</name>
    <dbReference type="NCBI Taxonomy" id="472368"/>
    <lineage>
        <taxon>Eukaryota</taxon>
        <taxon>Viridiplantae</taxon>
        <taxon>Streptophyta</taxon>
        <taxon>Embryophyta</taxon>
        <taxon>Tracheophyta</taxon>
        <taxon>Spermatophyta</taxon>
        <taxon>Magnoliopsida</taxon>
        <taxon>eudicotyledons</taxon>
        <taxon>Gunneridae</taxon>
        <taxon>Pentapetalae</taxon>
        <taxon>asterids</taxon>
        <taxon>lamiids</taxon>
        <taxon>Lamiales</taxon>
        <taxon>Gesneriaceae</taxon>
        <taxon>Didymocarpoideae</taxon>
        <taxon>Trichosporeae</taxon>
        <taxon>Loxocarpinae</taxon>
        <taxon>Dorcoceras</taxon>
    </lineage>
</organism>
<evidence type="ECO:0000313" key="3">
    <source>
        <dbReference type="Proteomes" id="UP000250235"/>
    </source>
</evidence>
<reference evidence="2 3" key="1">
    <citation type="journal article" date="2015" name="Proc. Natl. Acad. Sci. U.S.A.">
        <title>The resurrection genome of Boea hygrometrica: A blueprint for survival of dehydration.</title>
        <authorList>
            <person name="Xiao L."/>
            <person name="Yang G."/>
            <person name="Zhang L."/>
            <person name="Yang X."/>
            <person name="Zhao S."/>
            <person name="Ji Z."/>
            <person name="Zhou Q."/>
            <person name="Hu M."/>
            <person name="Wang Y."/>
            <person name="Chen M."/>
            <person name="Xu Y."/>
            <person name="Jin H."/>
            <person name="Xiao X."/>
            <person name="Hu G."/>
            <person name="Bao F."/>
            <person name="Hu Y."/>
            <person name="Wan P."/>
            <person name="Li L."/>
            <person name="Deng X."/>
            <person name="Kuang T."/>
            <person name="Xiang C."/>
            <person name="Zhu J.K."/>
            <person name="Oliver M.J."/>
            <person name="He Y."/>
        </authorList>
    </citation>
    <scope>NUCLEOTIDE SEQUENCE [LARGE SCALE GENOMIC DNA]</scope>
    <source>
        <strain evidence="3">cv. XS01</strain>
    </source>
</reference>
<sequence length="240" mass="26938">MVGLKNPEALRPILSAYRRSSGGQYLRMRSQKKINVKIADPRVPHVSAATLGGFMIIILDSLEQRTESERASMEEPKPFQQGRKRTFEQFQESPYYKMRVALRDLRPHFIQVLKTPDFQNCDAADKIREGMKVMMDLYQEIAAESSPLEKCSTMPKDSSGDTRNGPKPMELQENAKPAENIPLDAGSPTMLADCQAQGTYIVGGSAFGWNFVTSGGKKHVYYGRTKESFRAANPKLDINQ</sequence>
<protein>
    <submittedName>
        <fullName evidence="2">Uncharacterized protein</fullName>
    </submittedName>
</protein>
<dbReference type="EMBL" id="KV003153">
    <property type="protein sequence ID" value="KZV37106.1"/>
    <property type="molecule type" value="Genomic_DNA"/>
</dbReference>
<name>A0A2Z7BS63_9LAMI</name>
<dbReference type="PANTHER" id="PTHR35459">
    <property type="entry name" value="T1N6.14 PROTEIN"/>
    <property type="match status" value="1"/>
</dbReference>